<dbReference type="AlphaFoldDB" id="A0AAE3P2Y2"/>
<reference evidence="1" key="1">
    <citation type="submission" date="2023-03" db="EMBL/GenBank/DDBJ databases">
        <title>Stygiobacter electus gen. nov., sp. nov., facultatively anaerobic thermotolerant bacterium of the class Ignavibacteria from a well of Yessentuki mineral water deposit.</title>
        <authorList>
            <person name="Podosokorskaya O.A."/>
            <person name="Elcheninov A.G."/>
            <person name="Petrova N.F."/>
            <person name="Zavarzina D.G."/>
            <person name="Kublanov I.V."/>
            <person name="Merkel A.Y."/>
        </authorList>
    </citation>
    <scope>NUCLEOTIDE SEQUENCE</scope>
    <source>
        <strain evidence="1">09-Me</strain>
    </source>
</reference>
<proteinExistence type="predicted"/>
<sequence>MNNSPEIFTSLVEKLNKDFSLEGNNLPVNSDFEILKKFFTEKVKELMSSNYDRFLNSLYRIDVDETKLTQILHSKDKTTIAEKLADLIIERQLLRVKTQLLYKQSKNK</sequence>
<dbReference type="RefSeq" id="WP_321535688.1">
    <property type="nucleotide sequence ID" value="NZ_JARGDL010000008.1"/>
</dbReference>
<gene>
    <name evidence="1" type="ORF">P0M35_07145</name>
</gene>
<dbReference type="Proteomes" id="UP001221302">
    <property type="component" value="Unassembled WGS sequence"/>
</dbReference>
<evidence type="ECO:0000313" key="2">
    <source>
        <dbReference type="Proteomes" id="UP001221302"/>
    </source>
</evidence>
<keyword evidence="2" id="KW-1185">Reference proteome</keyword>
<comment type="caution">
    <text evidence="1">The sequence shown here is derived from an EMBL/GenBank/DDBJ whole genome shotgun (WGS) entry which is preliminary data.</text>
</comment>
<dbReference type="EMBL" id="JARGDL010000008">
    <property type="protein sequence ID" value="MDF1611920.1"/>
    <property type="molecule type" value="Genomic_DNA"/>
</dbReference>
<accession>A0AAE3P2Y2</accession>
<protein>
    <submittedName>
        <fullName evidence="1">Uncharacterized protein</fullName>
    </submittedName>
</protein>
<name>A0AAE3P2Y2_9BACT</name>
<organism evidence="1 2">
    <name type="scientific">Stygiobacter electus</name>
    <dbReference type="NCBI Taxonomy" id="3032292"/>
    <lineage>
        <taxon>Bacteria</taxon>
        <taxon>Pseudomonadati</taxon>
        <taxon>Ignavibacteriota</taxon>
        <taxon>Ignavibacteria</taxon>
        <taxon>Ignavibacteriales</taxon>
        <taxon>Melioribacteraceae</taxon>
        <taxon>Stygiobacter</taxon>
    </lineage>
</organism>
<evidence type="ECO:0000313" key="1">
    <source>
        <dbReference type="EMBL" id="MDF1611920.1"/>
    </source>
</evidence>